<keyword evidence="22" id="KW-1185">Reference proteome</keyword>
<dbReference type="InterPro" id="IPR049961">
    <property type="entry name" value="ThiI_N"/>
</dbReference>
<dbReference type="InterPro" id="IPR050102">
    <property type="entry name" value="tRNA_sulfurtransferase_ThiI"/>
</dbReference>
<gene>
    <name evidence="18" type="primary">thiI</name>
    <name evidence="21" type="ORF">CLV72_10649</name>
</gene>
<dbReference type="Gene3D" id="3.40.50.620">
    <property type="entry name" value="HUPs"/>
    <property type="match status" value="1"/>
</dbReference>
<evidence type="ECO:0000256" key="10">
    <source>
        <dbReference type="ARBA" id="ARBA00052330"/>
    </source>
</evidence>
<dbReference type="GO" id="GO:0052837">
    <property type="term" value="P:thiazole biosynthetic process"/>
    <property type="evidence" value="ECO:0007669"/>
    <property type="project" value="TreeGrafter"/>
</dbReference>
<evidence type="ECO:0000256" key="12">
    <source>
        <dbReference type="ARBA" id="ARBA00061472"/>
    </source>
</evidence>
<feature type="compositionally biased region" description="Basic residues" evidence="19">
    <location>
        <begin position="1"/>
        <end position="10"/>
    </location>
</feature>
<dbReference type="Gene3D" id="3.30.2130.30">
    <property type="match status" value="1"/>
</dbReference>
<dbReference type="SMART" id="SM00981">
    <property type="entry name" value="THUMP"/>
    <property type="match status" value="1"/>
</dbReference>
<evidence type="ECO:0000256" key="7">
    <source>
        <dbReference type="ARBA" id="ARBA00022884"/>
    </source>
</evidence>
<feature type="binding site" evidence="18">
    <location>
        <position position="308"/>
    </location>
    <ligand>
        <name>ATP</name>
        <dbReference type="ChEBI" id="CHEBI:30616"/>
    </ligand>
</feature>
<dbReference type="NCBIfam" id="TIGR00342">
    <property type="entry name" value="tRNA uracil 4-sulfurtransferase ThiI"/>
    <property type="match status" value="1"/>
</dbReference>
<dbReference type="EC" id="2.8.1.4" evidence="13 18"/>
<evidence type="ECO:0000256" key="9">
    <source>
        <dbReference type="ARBA" id="ARBA00050570"/>
    </source>
</evidence>
<evidence type="ECO:0000256" key="1">
    <source>
        <dbReference type="ARBA" id="ARBA00004496"/>
    </source>
</evidence>
<dbReference type="GO" id="GO:0009228">
    <property type="term" value="P:thiamine biosynthetic process"/>
    <property type="evidence" value="ECO:0007669"/>
    <property type="project" value="UniProtKB-KW"/>
</dbReference>
<feature type="region of interest" description="Disordered" evidence="19">
    <location>
        <begin position="1"/>
        <end position="23"/>
    </location>
</feature>
<dbReference type="UniPathway" id="UPA00060"/>
<dbReference type="PROSITE" id="PS51165">
    <property type="entry name" value="THUMP"/>
    <property type="match status" value="1"/>
</dbReference>
<dbReference type="InterPro" id="IPR014729">
    <property type="entry name" value="Rossmann-like_a/b/a_fold"/>
</dbReference>
<dbReference type="GO" id="GO:0005829">
    <property type="term" value="C:cytosol"/>
    <property type="evidence" value="ECO:0007669"/>
    <property type="project" value="TreeGrafter"/>
</dbReference>
<keyword evidence="8 18" id="KW-0784">Thiamine biosynthesis</keyword>
<dbReference type="HAMAP" id="MF_00021">
    <property type="entry name" value="ThiI"/>
    <property type="match status" value="1"/>
</dbReference>
<dbReference type="InterPro" id="IPR054173">
    <property type="entry name" value="ThiI_fer"/>
</dbReference>
<dbReference type="GO" id="GO:0009229">
    <property type="term" value="P:thiamine diphosphate biosynthetic process"/>
    <property type="evidence" value="ECO:0007669"/>
    <property type="project" value="UniProtKB-UniRule"/>
</dbReference>
<dbReference type="Proteomes" id="UP000237846">
    <property type="component" value="Unassembled WGS sequence"/>
</dbReference>
<evidence type="ECO:0000256" key="6">
    <source>
        <dbReference type="ARBA" id="ARBA00022840"/>
    </source>
</evidence>
<dbReference type="CDD" id="cd01712">
    <property type="entry name" value="PPase_ThiI"/>
    <property type="match status" value="1"/>
</dbReference>
<evidence type="ECO:0000256" key="19">
    <source>
        <dbReference type="SAM" id="MobiDB-lite"/>
    </source>
</evidence>
<sequence>MSSKPAHRLRGNPGSGGAEPPAEGESCLLLKLGEVVLKGRNRELFERRLQNNIRSALREFGEVKLWQRKGVVVVRMPGAADAQIAAAAERVGDVMGIVWVHVARRVPRDPELVAATAVRMMAGRSGSFAVRARRRDKSFPMNSSDLAVLIGSRIQDAYGLPVRLKHPDNSVFVEADQQEVFVFTDGIAGQGGLPVGMSGRALVLMSGGIDSPVAAYRMMRRGLKVDFLHFSGMPFTGPESIYKAYGLVRELDRFQSGSRLFTVAFGKAQQSLKNAGAEKLQIVAQRRLMLKTAEALAERLGAEALITGDSLGQVSSQTLTNLTALDDAVRLPILRPLVGFDKSEIMAEARRLRTLAISELPDEDCCTLLTPRQVETAAKLPELHAIEKRLDVEELAERLAGTAKLHRPGATAGAEPKTAPAPADAPSAAAAPAAAAAR</sequence>
<dbReference type="PANTHER" id="PTHR43209:SF1">
    <property type="entry name" value="TRNA SULFURTRANSFERASE"/>
    <property type="match status" value="1"/>
</dbReference>
<comment type="subcellular location">
    <subcellularLocation>
        <location evidence="1 18">Cytoplasm</location>
    </subcellularLocation>
</comment>
<evidence type="ECO:0000256" key="4">
    <source>
        <dbReference type="ARBA" id="ARBA00022679"/>
    </source>
</evidence>
<evidence type="ECO:0000313" key="22">
    <source>
        <dbReference type="Proteomes" id="UP000237846"/>
    </source>
</evidence>
<proteinExistence type="inferred from homology"/>
<dbReference type="Pfam" id="PF02926">
    <property type="entry name" value="THUMP"/>
    <property type="match status" value="1"/>
</dbReference>
<name>A0A2T0Q020_9ACTN</name>
<dbReference type="RefSeq" id="WP_106248637.1">
    <property type="nucleotide sequence ID" value="NZ_PVZC01000006.1"/>
</dbReference>
<dbReference type="OrthoDB" id="9773948at2"/>
<organism evidence="21 22">
    <name type="scientific">Allonocardiopsis opalescens</name>
    <dbReference type="NCBI Taxonomy" id="1144618"/>
    <lineage>
        <taxon>Bacteria</taxon>
        <taxon>Bacillati</taxon>
        <taxon>Actinomycetota</taxon>
        <taxon>Actinomycetes</taxon>
        <taxon>Streptosporangiales</taxon>
        <taxon>Allonocardiopsis</taxon>
    </lineage>
</organism>
<dbReference type="GO" id="GO:0005524">
    <property type="term" value="F:ATP binding"/>
    <property type="evidence" value="ECO:0007669"/>
    <property type="project" value="UniProtKB-UniRule"/>
</dbReference>
<evidence type="ECO:0000256" key="2">
    <source>
        <dbReference type="ARBA" id="ARBA00022490"/>
    </source>
</evidence>
<evidence type="ECO:0000256" key="15">
    <source>
        <dbReference type="ARBA" id="ARBA00075337"/>
    </source>
</evidence>
<keyword evidence="7 18" id="KW-0694">RNA-binding</keyword>
<feature type="binding site" evidence="18">
    <location>
        <position position="317"/>
    </location>
    <ligand>
        <name>ATP</name>
        <dbReference type="ChEBI" id="CHEBI:30616"/>
    </ligand>
</feature>
<dbReference type="Pfam" id="PF02568">
    <property type="entry name" value="ThiI"/>
    <property type="match status" value="1"/>
</dbReference>
<evidence type="ECO:0000256" key="16">
    <source>
        <dbReference type="ARBA" id="ARBA00077849"/>
    </source>
</evidence>
<dbReference type="Pfam" id="PF22025">
    <property type="entry name" value="ThiI_fer"/>
    <property type="match status" value="1"/>
</dbReference>
<evidence type="ECO:0000256" key="5">
    <source>
        <dbReference type="ARBA" id="ARBA00022741"/>
    </source>
</evidence>
<feature type="binding site" evidence="18">
    <location>
        <begin position="204"/>
        <end position="205"/>
    </location>
    <ligand>
        <name>ATP</name>
        <dbReference type="ChEBI" id="CHEBI:30616"/>
    </ligand>
</feature>
<comment type="caution">
    <text evidence="21">The sequence shown here is derived from an EMBL/GenBank/DDBJ whole genome shotgun (WGS) entry which is preliminary data.</text>
</comment>
<dbReference type="InterPro" id="IPR020536">
    <property type="entry name" value="ThiI_AANH"/>
</dbReference>
<comment type="catalytic activity">
    <reaction evidence="10 18">
        <text>[ThiS sulfur-carrier protein]-C-terminal Gly-Gly-AMP + S-sulfanyl-L-cysteinyl-[cysteine desulfurase] + AH2 = [ThiS sulfur-carrier protein]-C-terminal-Gly-aminoethanethioate + L-cysteinyl-[cysteine desulfurase] + A + AMP + 2 H(+)</text>
        <dbReference type="Rhea" id="RHEA:43340"/>
        <dbReference type="Rhea" id="RHEA-COMP:12157"/>
        <dbReference type="Rhea" id="RHEA-COMP:12158"/>
        <dbReference type="Rhea" id="RHEA-COMP:12910"/>
        <dbReference type="Rhea" id="RHEA-COMP:19908"/>
        <dbReference type="ChEBI" id="CHEBI:13193"/>
        <dbReference type="ChEBI" id="CHEBI:15378"/>
        <dbReference type="ChEBI" id="CHEBI:17499"/>
        <dbReference type="ChEBI" id="CHEBI:29950"/>
        <dbReference type="ChEBI" id="CHEBI:61963"/>
        <dbReference type="ChEBI" id="CHEBI:90618"/>
        <dbReference type="ChEBI" id="CHEBI:232372"/>
        <dbReference type="ChEBI" id="CHEBI:456215"/>
    </reaction>
</comment>
<comment type="function">
    <text evidence="11 18">Catalyzes the ATP-dependent transfer of a sulfur to tRNA to produce 4-thiouridine in position 8 of tRNAs, which functions as a near-UV photosensor. Also catalyzes the transfer of sulfur to the sulfur carrier protein ThiS, forming ThiS-thiocarboxylate. This is a step in the synthesis of thiazole, in the thiamine biosynthesis pathway. The sulfur is donated as persulfide by IscS.</text>
</comment>
<keyword evidence="4 18" id="KW-0808">Transferase</keyword>
<evidence type="ECO:0000256" key="17">
    <source>
        <dbReference type="ARBA" id="ARBA00080570"/>
    </source>
</evidence>
<evidence type="ECO:0000256" key="3">
    <source>
        <dbReference type="ARBA" id="ARBA00022555"/>
    </source>
</evidence>
<evidence type="ECO:0000256" key="8">
    <source>
        <dbReference type="ARBA" id="ARBA00022977"/>
    </source>
</evidence>
<feature type="binding site" evidence="18">
    <location>
        <position position="286"/>
    </location>
    <ligand>
        <name>ATP</name>
        <dbReference type="ChEBI" id="CHEBI:30616"/>
    </ligand>
</feature>
<accession>A0A2T0Q020</accession>
<dbReference type="GO" id="GO:0004810">
    <property type="term" value="F:CCA tRNA nucleotidyltransferase activity"/>
    <property type="evidence" value="ECO:0007669"/>
    <property type="project" value="InterPro"/>
</dbReference>
<keyword evidence="2 18" id="KW-0963">Cytoplasm</keyword>
<feature type="compositionally biased region" description="Low complexity" evidence="19">
    <location>
        <begin position="420"/>
        <end position="438"/>
    </location>
</feature>
<dbReference type="SUPFAM" id="SSF52402">
    <property type="entry name" value="Adenine nucleotide alpha hydrolases-like"/>
    <property type="match status" value="1"/>
</dbReference>
<dbReference type="InterPro" id="IPR004114">
    <property type="entry name" value="THUMP_dom"/>
</dbReference>
<dbReference type="PANTHER" id="PTHR43209">
    <property type="entry name" value="TRNA SULFURTRANSFERASE"/>
    <property type="match status" value="1"/>
</dbReference>
<comment type="pathway">
    <text evidence="18">Cofactor biosynthesis; thiamine diphosphate biosynthesis.</text>
</comment>
<dbReference type="SUPFAM" id="SSF143437">
    <property type="entry name" value="THUMP domain-like"/>
    <property type="match status" value="1"/>
</dbReference>
<dbReference type="InterPro" id="IPR049962">
    <property type="entry name" value="THUMP_ThiI"/>
</dbReference>
<evidence type="ECO:0000256" key="14">
    <source>
        <dbReference type="ARBA" id="ARBA00071867"/>
    </source>
</evidence>
<reference evidence="21 22" key="1">
    <citation type="submission" date="2018-03" db="EMBL/GenBank/DDBJ databases">
        <title>Genomic Encyclopedia of Archaeal and Bacterial Type Strains, Phase II (KMG-II): from individual species to whole genera.</title>
        <authorList>
            <person name="Goeker M."/>
        </authorList>
    </citation>
    <scope>NUCLEOTIDE SEQUENCE [LARGE SCALE GENOMIC DNA]</scope>
    <source>
        <strain evidence="21 22">DSM 45601</strain>
    </source>
</reference>
<keyword evidence="5 18" id="KW-0547">Nucleotide-binding</keyword>
<dbReference type="EMBL" id="PVZC01000006">
    <property type="protein sequence ID" value="PRX97013.1"/>
    <property type="molecule type" value="Genomic_DNA"/>
</dbReference>
<evidence type="ECO:0000256" key="18">
    <source>
        <dbReference type="HAMAP-Rule" id="MF_00021"/>
    </source>
</evidence>
<dbReference type="CDD" id="cd11716">
    <property type="entry name" value="THUMP_ThiI"/>
    <property type="match status" value="1"/>
</dbReference>
<dbReference type="InterPro" id="IPR003720">
    <property type="entry name" value="tRNA_STrfase"/>
</dbReference>
<feature type="domain" description="THUMP" evidence="20">
    <location>
        <begin position="85"/>
        <end position="186"/>
    </location>
</feature>
<keyword evidence="6 18" id="KW-0067">ATP-binding</keyword>
<comment type="catalytic activity">
    <reaction evidence="9 18">
        <text>[ThiI sulfur-carrier protein]-S-sulfanyl-L-cysteine + a uridine in tRNA + 2 reduced [2Fe-2S]-[ferredoxin] + ATP + H(+) = [ThiI sulfur-carrier protein]-L-cysteine + a 4-thiouridine in tRNA + 2 oxidized [2Fe-2S]-[ferredoxin] + AMP + diphosphate</text>
        <dbReference type="Rhea" id="RHEA:24176"/>
        <dbReference type="Rhea" id="RHEA-COMP:10000"/>
        <dbReference type="Rhea" id="RHEA-COMP:10001"/>
        <dbReference type="Rhea" id="RHEA-COMP:13337"/>
        <dbReference type="Rhea" id="RHEA-COMP:13338"/>
        <dbReference type="Rhea" id="RHEA-COMP:13339"/>
        <dbReference type="Rhea" id="RHEA-COMP:13340"/>
        <dbReference type="ChEBI" id="CHEBI:15378"/>
        <dbReference type="ChEBI" id="CHEBI:29950"/>
        <dbReference type="ChEBI" id="CHEBI:30616"/>
        <dbReference type="ChEBI" id="CHEBI:33019"/>
        <dbReference type="ChEBI" id="CHEBI:33737"/>
        <dbReference type="ChEBI" id="CHEBI:33738"/>
        <dbReference type="ChEBI" id="CHEBI:61963"/>
        <dbReference type="ChEBI" id="CHEBI:65315"/>
        <dbReference type="ChEBI" id="CHEBI:136798"/>
        <dbReference type="ChEBI" id="CHEBI:456215"/>
        <dbReference type="EC" id="2.8.1.4"/>
    </reaction>
</comment>
<evidence type="ECO:0000259" key="20">
    <source>
        <dbReference type="PROSITE" id="PS51165"/>
    </source>
</evidence>
<feature type="binding site" evidence="18">
    <location>
        <begin position="229"/>
        <end position="230"/>
    </location>
    <ligand>
        <name>ATP</name>
        <dbReference type="ChEBI" id="CHEBI:30616"/>
    </ligand>
</feature>
<dbReference type="GO" id="GO:0140741">
    <property type="term" value="F:tRNA-uracil-4 sulfurtransferase activity"/>
    <property type="evidence" value="ECO:0007669"/>
    <property type="project" value="UniProtKB-EC"/>
</dbReference>
<evidence type="ECO:0000313" key="21">
    <source>
        <dbReference type="EMBL" id="PRX97013.1"/>
    </source>
</evidence>
<feature type="region of interest" description="Disordered" evidence="19">
    <location>
        <begin position="401"/>
        <end position="438"/>
    </location>
</feature>
<dbReference type="AlphaFoldDB" id="A0A2T0Q020"/>
<protein>
    <recommendedName>
        <fullName evidence="14 18">Probable tRNA sulfurtransferase</fullName>
        <ecNumber evidence="13 18">2.8.1.4</ecNumber>
    </recommendedName>
    <alternativeName>
        <fullName evidence="15 18">Sulfur carrier protein ThiS sulfurtransferase</fullName>
    </alternativeName>
    <alternativeName>
        <fullName evidence="16 18">Thiamine biosynthesis protein ThiI</fullName>
    </alternativeName>
    <alternativeName>
        <fullName evidence="17 18">tRNA 4-thiouridine synthase</fullName>
    </alternativeName>
</protein>
<dbReference type="GO" id="GO:0002937">
    <property type="term" value="P:tRNA 4-thiouridine biosynthesis"/>
    <property type="evidence" value="ECO:0007669"/>
    <property type="project" value="TreeGrafter"/>
</dbReference>
<dbReference type="FunFam" id="3.40.50.620:FF:000053">
    <property type="entry name" value="Probable tRNA sulfurtransferase"/>
    <property type="match status" value="1"/>
</dbReference>
<evidence type="ECO:0000256" key="13">
    <source>
        <dbReference type="ARBA" id="ARBA00066827"/>
    </source>
</evidence>
<comment type="similarity">
    <text evidence="12 18">Belongs to the ThiI family.</text>
</comment>
<evidence type="ECO:0000256" key="11">
    <source>
        <dbReference type="ARBA" id="ARBA00058382"/>
    </source>
</evidence>
<dbReference type="GO" id="GO:0000049">
    <property type="term" value="F:tRNA binding"/>
    <property type="evidence" value="ECO:0007669"/>
    <property type="project" value="UniProtKB-UniRule"/>
</dbReference>
<keyword evidence="3 18" id="KW-0820">tRNA-binding</keyword>